<dbReference type="AlphaFoldDB" id="A0A0E2BKL8"/>
<accession>A0A0E2BKL8</accession>
<dbReference type="EMBL" id="AHON02000005">
    <property type="protein sequence ID" value="EKO35745.1"/>
    <property type="molecule type" value="Genomic_DNA"/>
</dbReference>
<protein>
    <submittedName>
        <fullName evidence="1">Uncharacterized protein</fullName>
    </submittedName>
</protein>
<proteinExistence type="predicted"/>
<sequence>MNLKNDNIEHFRNGGRFEYNDISYKLGAGVFILQVVKQGVPNITFYCRSIRPYPYMTLKKIIRGEWGKKVNSNG</sequence>
<dbReference type="RefSeq" id="WP_004484240.1">
    <property type="nucleotide sequence ID" value="NZ_AHON02000005.1"/>
</dbReference>
<evidence type="ECO:0000313" key="1">
    <source>
        <dbReference type="EMBL" id="EKO35745.1"/>
    </source>
</evidence>
<dbReference type="Proteomes" id="UP000006329">
    <property type="component" value="Unassembled WGS sequence"/>
</dbReference>
<reference evidence="1" key="1">
    <citation type="submission" date="2012-10" db="EMBL/GenBank/DDBJ databases">
        <authorList>
            <person name="Harkins D.M."/>
            <person name="Durkin A.S."/>
            <person name="Brinkac L.M."/>
            <person name="Haft D.H."/>
            <person name="Selengut J.D."/>
            <person name="Sanka R."/>
            <person name="DePew J."/>
            <person name="Purushe J."/>
            <person name="Matthias M.A."/>
            <person name="Vinetz J.M."/>
            <person name="Sutton G.G."/>
            <person name="Nierman W.C."/>
            <person name="Fouts D.E."/>
        </authorList>
    </citation>
    <scope>NUCLEOTIDE SEQUENCE [LARGE SCALE GENOMIC DNA]</scope>
    <source>
        <strain evidence="1">MOR084</strain>
    </source>
</reference>
<gene>
    <name evidence="1" type="ORF">LEP1GSC179_0055</name>
</gene>
<comment type="caution">
    <text evidence="1">The sequence shown here is derived from an EMBL/GenBank/DDBJ whole genome shotgun (WGS) entry which is preliminary data.</text>
</comment>
<evidence type="ECO:0000313" key="2">
    <source>
        <dbReference type="Proteomes" id="UP000006329"/>
    </source>
</evidence>
<organism evidence="1 2">
    <name type="scientific">Leptospira santarosai str. MOR084</name>
    <dbReference type="NCBI Taxonomy" id="1049984"/>
    <lineage>
        <taxon>Bacteria</taxon>
        <taxon>Pseudomonadati</taxon>
        <taxon>Spirochaetota</taxon>
        <taxon>Spirochaetia</taxon>
        <taxon>Leptospirales</taxon>
        <taxon>Leptospiraceae</taxon>
        <taxon>Leptospira</taxon>
    </lineage>
</organism>
<keyword evidence="2" id="KW-1185">Reference proteome</keyword>
<name>A0A0E2BKL8_9LEPT</name>